<dbReference type="PANTHER" id="PTHR47989">
    <property type="entry name" value="OS01G0750732 PROTEIN"/>
    <property type="match status" value="1"/>
</dbReference>
<keyword evidence="1" id="KW-0418">Kinase</keyword>
<dbReference type="Pfam" id="PF07714">
    <property type="entry name" value="PK_Tyr_Ser-Thr"/>
    <property type="match status" value="1"/>
</dbReference>
<dbReference type="SUPFAM" id="SSF56112">
    <property type="entry name" value="Protein kinase-like (PK-like)"/>
    <property type="match status" value="1"/>
</dbReference>
<dbReference type="Proteomes" id="UP000694865">
    <property type="component" value="Unplaced"/>
</dbReference>
<evidence type="ECO:0000313" key="7">
    <source>
        <dbReference type="Proteomes" id="UP000694865"/>
    </source>
</evidence>
<dbReference type="Pfam" id="PF00531">
    <property type="entry name" value="Death"/>
    <property type="match status" value="1"/>
</dbReference>
<dbReference type="SUPFAM" id="SSF47986">
    <property type="entry name" value="DEATH domain"/>
    <property type="match status" value="1"/>
</dbReference>
<evidence type="ECO:0000256" key="2">
    <source>
        <dbReference type="ARBA" id="ARBA00022741"/>
    </source>
</evidence>
<keyword evidence="7" id="KW-1185">Reference proteome</keyword>
<evidence type="ECO:0000313" key="8">
    <source>
        <dbReference type="RefSeq" id="XP_002739502.1"/>
    </source>
</evidence>
<sequence>MSSNISPKTLVRKIPYGVLRHLTSVLDIPSPLNRNWEGLAAIIPKRSGSSEMKYRQIDIQTFALEHAKPNGSPTLQLLSDWGTQNATCQELVELLLQLDLIAAAEILLPDYVHQKKTQQQETRAPNATRRYGDGGGDRGSSEDSWDNAFTKIQQPVSQVQSLQSQVQSSSTLSSAESTSLSSSTITHTNESKPSMNLSNDKPSSKSVIENPSKLSKPSSSMQKNDIPRDFPSDTTSGNRADNLKDITEKMKEVKITTTDSKVSEMLGSGNTDSPAPLVSMVDTSVEHSGKTAEIRMTLQEVAPDKELSYTDLSHMTDGFNISKQEDGGNFIGEGAFGIVFLGNASNGNKLAIKKLKVGDTPLLSRITEQFKNEIKTLFRCKHVNLVPLLGYSCDCNHLCLVYEYMCNGSLQDRLMCNGNTPPLSWTTRVSISKDVAKGITYLHSENLIHRDIKSANVLLDENFVAKVGDFGLIRPGPEIGHSITRTSTVFGTSPYMPKEAFSGTITPKQDTYSYGVVLLEIMTGLPVFDESRKSCDLCSHVEDECDADEDFISIVDSNMNDWNEESITELYLIALKCLEHTRKKRPFMAEILPRIERL</sequence>
<keyword evidence="3 4" id="KW-0067">ATP-binding</keyword>
<feature type="compositionally biased region" description="Polar residues" evidence="5">
    <location>
        <begin position="185"/>
        <end position="223"/>
    </location>
</feature>
<keyword evidence="2 4" id="KW-0547">Nucleotide-binding</keyword>
<dbReference type="RefSeq" id="XP_002739502.1">
    <property type="nucleotide sequence ID" value="XM_002739456.2"/>
</dbReference>
<reference evidence="8" key="1">
    <citation type="submission" date="2025-08" db="UniProtKB">
        <authorList>
            <consortium name="RefSeq"/>
        </authorList>
    </citation>
    <scope>IDENTIFICATION</scope>
    <source>
        <tissue evidence="8">Testes</tissue>
    </source>
</reference>
<dbReference type="InterPro" id="IPR008271">
    <property type="entry name" value="Ser/Thr_kinase_AS"/>
</dbReference>
<evidence type="ECO:0000259" key="6">
    <source>
        <dbReference type="PROSITE" id="PS50011"/>
    </source>
</evidence>
<feature type="region of interest" description="Disordered" evidence="5">
    <location>
        <begin position="115"/>
        <end position="145"/>
    </location>
</feature>
<dbReference type="Gene3D" id="1.10.510.10">
    <property type="entry name" value="Transferase(Phosphotransferase) domain 1"/>
    <property type="match status" value="1"/>
</dbReference>
<evidence type="ECO:0000256" key="3">
    <source>
        <dbReference type="ARBA" id="ARBA00022840"/>
    </source>
</evidence>
<dbReference type="GeneID" id="100371791"/>
<dbReference type="InterPro" id="IPR000719">
    <property type="entry name" value="Prot_kinase_dom"/>
</dbReference>
<evidence type="ECO:0000256" key="5">
    <source>
        <dbReference type="SAM" id="MobiDB-lite"/>
    </source>
</evidence>
<protein>
    <submittedName>
        <fullName evidence="8">Interleukin-1 receptor-associated kinase 4-like</fullName>
    </submittedName>
</protein>
<gene>
    <name evidence="8" type="primary">LOC100371791</name>
</gene>
<dbReference type="PANTHER" id="PTHR47989:SF61">
    <property type="entry name" value="PROTEIN KINASE DOMAIN-CONTAINING PROTEIN"/>
    <property type="match status" value="1"/>
</dbReference>
<organism evidence="7 8">
    <name type="scientific">Saccoglossus kowalevskii</name>
    <name type="common">Acorn worm</name>
    <dbReference type="NCBI Taxonomy" id="10224"/>
    <lineage>
        <taxon>Eukaryota</taxon>
        <taxon>Metazoa</taxon>
        <taxon>Hemichordata</taxon>
        <taxon>Enteropneusta</taxon>
        <taxon>Harrimaniidae</taxon>
        <taxon>Saccoglossus</taxon>
    </lineage>
</organism>
<dbReference type="InterPro" id="IPR000488">
    <property type="entry name" value="Death_dom"/>
</dbReference>
<dbReference type="PROSITE" id="PS00107">
    <property type="entry name" value="PROTEIN_KINASE_ATP"/>
    <property type="match status" value="1"/>
</dbReference>
<accession>A0ABM0GXH2</accession>
<name>A0ABM0GXH2_SACKO</name>
<keyword evidence="1" id="KW-0808">Transferase</keyword>
<feature type="region of interest" description="Disordered" evidence="5">
    <location>
        <begin position="257"/>
        <end position="277"/>
    </location>
</feature>
<dbReference type="SMART" id="SM00220">
    <property type="entry name" value="S_TKc"/>
    <property type="match status" value="1"/>
</dbReference>
<keyword evidence="1" id="KW-0723">Serine/threonine-protein kinase</keyword>
<dbReference type="InterPro" id="IPR011029">
    <property type="entry name" value="DEATH-like_dom_sf"/>
</dbReference>
<dbReference type="InterPro" id="IPR001245">
    <property type="entry name" value="Ser-Thr/Tyr_kinase_cat_dom"/>
</dbReference>
<dbReference type="PROSITE" id="PS00108">
    <property type="entry name" value="PROTEIN_KINASE_ST"/>
    <property type="match status" value="1"/>
</dbReference>
<dbReference type="InterPro" id="IPR011009">
    <property type="entry name" value="Kinase-like_dom_sf"/>
</dbReference>
<feature type="binding site" evidence="4">
    <location>
        <position position="354"/>
    </location>
    <ligand>
        <name>ATP</name>
        <dbReference type="ChEBI" id="CHEBI:30616"/>
    </ligand>
</feature>
<proteinExistence type="predicted"/>
<feature type="domain" description="Protein kinase" evidence="6">
    <location>
        <begin position="325"/>
        <end position="598"/>
    </location>
</feature>
<feature type="compositionally biased region" description="Low complexity" evidence="5">
    <location>
        <begin position="160"/>
        <end position="184"/>
    </location>
</feature>
<dbReference type="Gene3D" id="1.10.533.10">
    <property type="entry name" value="Death Domain, Fas"/>
    <property type="match status" value="1"/>
</dbReference>
<dbReference type="PROSITE" id="PS50011">
    <property type="entry name" value="PROTEIN_KINASE_DOM"/>
    <property type="match status" value="1"/>
</dbReference>
<dbReference type="Gene3D" id="3.30.200.20">
    <property type="entry name" value="Phosphorylase Kinase, domain 1"/>
    <property type="match status" value="1"/>
</dbReference>
<feature type="compositionally biased region" description="Basic and acidic residues" evidence="5">
    <location>
        <begin position="130"/>
        <end position="141"/>
    </location>
</feature>
<feature type="region of interest" description="Disordered" evidence="5">
    <location>
        <begin position="160"/>
        <end position="245"/>
    </location>
</feature>
<dbReference type="InterPro" id="IPR017441">
    <property type="entry name" value="Protein_kinase_ATP_BS"/>
</dbReference>
<dbReference type="SMART" id="SM00005">
    <property type="entry name" value="DEATH"/>
    <property type="match status" value="1"/>
</dbReference>
<evidence type="ECO:0000256" key="4">
    <source>
        <dbReference type="PROSITE-ProRule" id="PRU10141"/>
    </source>
</evidence>
<evidence type="ECO:0000256" key="1">
    <source>
        <dbReference type="ARBA" id="ARBA00022527"/>
    </source>
</evidence>